<keyword evidence="7" id="KW-1185">Reference proteome</keyword>
<gene>
    <name evidence="6" type="ORF">A5893_06445</name>
</gene>
<dbReference type="Pfam" id="PF00825">
    <property type="entry name" value="Ribonuclease_P"/>
    <property type="match status" value="1"/>
</dbReference>
<sequence>MAYKINSFKKEERLCNKKLLATLFNNGSSFLLYPYRVTWQFSKSALGLFPVQIVIGVPKKRFNHSVDRNLLKRRMKEAYRLNKNLKLYPYLIDSNFNLILGLNYVGKEILDYAFIQKKWCL</sequence>
<evidence type="ECO:0000313" key="7">
    <source>
        <dbReference type="Proteomes" id="UP000078459"/>
    </source>
</evidence>
<reference evidence="6 7" key="1">
    <citation type="submission" date="2016-04" db="EMBL/GenBank/DDBJ databases">
        <authorList>
            <person name="Evans L.H."/>
            <person name="Alamgir A."/>
            <person name="Owens N."/>
            <person name="Weber N.D."/>
            <person name="Virtaneva K."/>
            <person name="Barbian K."/>
            <person name="Babar A."/>
            <person name="Rosenke K."/>
        </authorList>
    </citation>
    <scope>NUCLEOTIDE SEQUENCE [LARGE SCALE GENOMIC DNA]</scope>
    <source>
        <strain evidence="6 7">CCM 8644</strain>
    </source>
</reference>
<dbReference type="InterPro" id="IPR020568">
    <property type="entry name" value="Ribosomal_Su5_D2-typ_SF"/>
</dbReference>
<organism evidence="6 7">
    <name type="scientific">Pedobacter psychrophilus</name>
    <dbReference type="NCBI Taxonomy" id="1826909"/>
    <lineage>
        <taxon>Bacteria</taxon>
        <taxon>Pseudomonadati</taxon>
        <taxon>Bacteroidota</taxon>
        <taxon>Sphingobacteriia</taxon>
        <taxon>Sphingobacteriales</taxon>
        <taxon>Sphingobacteriaceae</taxon>
        <taxon>Pedobacter</taxon>
    </lineage>
</organism>
<evidence type="ECO:0000256" key="5">
    <source>
        <dbReference type="ARBA" id="ARBA00022884"/>
    </source>
</evidence>
<dbReference type="GO" id="GO:0000049">
    <property type="term" value="F:tRNA binding"/>
    <property type="evidence" value="ECO:0007669"/>
    <property type="project" value="InterPro"/>
</dbReference>
<evidence type="ECO:0000256" key="4">
    <source>
        <dbReference type="ARBA" id="ARBA00022801"/>
    </source>
</evidence>
<evidence type="ECO:0000313" key="6">
    <source>
        <dbReference type="EMBL" id="OAQ40579.1"/>
    </source>
</evidence>
<dbReference type="OrthoDB" id="1524972at2"/>
<dbReference type="InterPro" id="IPR014721">
    <property type="entry name" value="Ribsml_uS5_D2-typ_fold_subgr"/>
</dbReference>
<evidence type="ECO:0000256" key="3">
    <source>
        <dbReference type="ARBA" id="ARBA00022759"/>
    </source>
</evidence>
<dbReference type="SUPFAM" id="SSF54211">
    <property type="entry name" value="Ribosomal protein S5 domain 2-like"/>
    <property type="match status" value="1"/>
</dbReference>
<accession>A0A179DJ63</accession>
<evidence type="ECO:0000256" key="2">
    <source>
        <dbReference type="ARBA" id="ARBA00022722"/>
    </source>
</evidence>
<keyword evidence="2" id="KW-0540">Nuclease</keyword>
<dbReference type="GO" id="GO:0004526">
    <property type="term" value="F:ribonuclease P activity"/>
    <property type="evidence" value="ECO:0007669"/>
    <property type="project" value="InterPro"/>
</dbReference>
<dbReference type="Gene3D" id="3.30.230.10">
    <property type="match status" value="1"/>
</dbReference>
<dbReference type="RefSeq" id="WP_068821813.1">
    <property type="nucleotide sequence ID" value="NZ_LWHJ01000022.1"/>
</dbReference>
<evidence type="ECO:0000256" key="1">
    <source>
        <dbReference type="ARBA" id="ARBA00022694"/>
    </source>
</evidence>
<reference evidence="6 7" key="2">
    <citation type="submission" date="2016-06" db="EMBL/GenBank/DDBJ databases">
        <title>Pedobacter psychrophilus sp. nov., isolated from Antarctic fragmentary rock.</title>
        <authorList>
            <person name="Svec P."/>
        </authorList>
    </citation>
    <scope>NUCLEOTIDE SEQUENCE [LARGE SCALE GENOMIC DNA]</scope>
    <source>
        <strain evidence="6 7">CCM 8644</strain>
    </source>
</reference>
<proteinExistence type="predicted"/>
<dbReference type="STRING" id="1826909.A5893_06445"/>
<keyword evidence="3" id="KW-0255">Endonuclease</keyword>
<comment type="caution">
    <text evidence="6">The sequence shown here is derived from an EMBL/GenBank/DDBJ whole genome shotgun (WGS) entry which is preliminary data.</text>
</comment>
<dbReference type="EMBL" id="LWHJ01000022">
    <property type="protein sequence ID" value="OAQ40579.1"/>
    <property type="molecule type" value="Genomic_DNA"/>
</dbReference>
<keyword evidence="5" id="KW-0694">RNA-binding</keyword>
<dbReference type="AlphaFoldDB" id="A0A179DJ63"/>
<dbReference type="InterPro" id="IPR000100">
    <property type="entry name" value="RNase_P"/>
</dbReference>
<dbReference type="GO" id="GO:0008033">
    <property type="term" value="P:tRNA processing"/>
    <property type="evidence" value="ECO:0007669"/>
    <property type="project" value="UniProtKB-KW"/>
</dbReference>
<dbReference type="Proteomes" id="UP000078459">
    <property type="component" value="Unassembled WGS sequence"/>
</dbReference>
<keyword evidence="4" id="KW-0378">Hydrolase</keyword>
<protein>
    <submittedName>
        <fullName evidence="6">Ribonuclease P protein component</fullName>
    </submittedName>
</protein>
<name>A0A179DJ63_9SPHI</name>
<keyword evidence="1" id="KW-0819">tRNA processing</keyword>